<evidence type="ECO:0000313" key="3">
    <source>
        <dbReference type="EMBL" id="RXW32587.1"/>
    </source>
</evidence>
<keyword evidence="4" id="KW-1185">Reference proteome</keyword>
<keyword evidence="2" id="KW-0812">Transmembrane</keyword>
<dbReference type="OrthoDB" id="4424518at2"/>
<feature type="transmembrane region" description="Helical" evidence="2">
    <location>
        <begin position="80"/>
        <end position="99"/>
    </location>
</feature>
<evidence type="ECO:0000256" key="2">
    <source>
        <dbReference type="SAM" id="Phobius"/>
    </source>
</evidence>
<organism evidence="3 4">
    <name type="scientific">Propioniciclava flava</name>
    <dbReference type="NCBI Taxonomy" id="2072026"/>
    <lineage>
        <taxon>Bacteria</taxon>
        <taxon>Bacillati</taxon>
        <taxon>Actinomycetota</taxon>
        <taxon>Actinomycetes</taxon>
        <taxon>Propionibacteriales</taxon>
        <taxon>Propionibacteriaceae</taxon>
        <taxon>Propioniciclava</taxon>
    </lineage>
</organism>
<keyword evidence="2" id="KW-1133">Transmembrane helix</keyword>
<dbReference type="Gene3D" id="2.60.40.2880">
    <property type="entry name" value="MmpS1-5, C-terminal soluble domain"/>
    <property type="match status" value="1"/>
</dbReference>
<feature type="transmembrane region" description="Helical" evidence="2">
    <location>
        <begin position="31"/>
        <end position="49"/>
    </location>
</feature>
<feature type="region of interest" description="Disordered" evidence="1">
    <location>
        <begin position="1"/>
        <end position="25"/>
    </location>
</feature>
<dbReference type="Proteomes" id="UP000290624">
    <property type="component" value="Unassembled WGS sequence"/>
</dbReference>
<sequence>MSASDPIQPYPTEPGSTPPVPPAPTKRPRNTIALVALIVAILGFAFAVIEGAYLLGWVLLPIGFVLGLVGLFARDRGKGLAVAAVIVSVVGTIAGVVAFTSSMSRVVNESFRPGTTTVVPSPGATTTDAPAGSPATTASGKRTIELKVTSERQASVSYAVGSGSSSEETSGSWSKTLQTDRGFEFVSLSAMNAEYSKKNAITCEILVDGVSVSQQSGGGTSAMASCSATVS</sequence>
<evidence type="ECO:0000256" key="1">
    <source>
        <dbReference type="SAM" id="MobiDB-lite"/>
    </source>
</evidence>
<gene>
    <name evidence="3" type="ORF">C1706_05335</name>
</gene>
<dbReference type="InterPro" id="IPR038468">
    <property type="entry name" value="MmpS_C"/>
</dbReference>
<dbReference type="EMBL" id="PPCV01000003">
    <property type="protein sequence ID" value="RXW32587.1"/>
    <property type="molecule type" value="Genomic_DNA"/>
</dbReference>
<accession>A0A4Q2EGA8</accession>
<feature type="compositionally biased region" description="Pro residues" evidence="1">
    <location>
        <begin position="8"/>
        <end position="25"/>
    </location>
</feature>
<proteinExistence type="predicted"/>
<reference evidence="3 4" key="1">
    <citation type="submission" date="2018-01" db="EMBL/GenBank/DDBJ databases">
        <title>Lactibacter flavus gen. nov., sp. nov., a novel bacterium of the family Propionibacteriaceae isolated from raw milk and dairy products.</title>
        <authorList>
            <person name="Wenning M."/>
            <person name="Breitenwieser F."/>
            <person name="Huptas C."/>
            <person name="von Neubeck M."/>
            <person name="Busse H.-J."/>
            <person name="Scherer S."/>
        </authorList>
    </citation>
    <scope>NUCLEOTIDE SEQUENCE [LARGE SCALE GENOMIC DNA]</scope>
    <source>
        <strain evidence="3 4">VG341</strain>
    </source>
</reference>
<dbReference type="AlphaFoldDB" id="A0A4Q2EGA8"/>
<evidence type="ECO:0000313" key="4">
    <source>
        <dbReference type="Proteomes" id="UP000290624"/>
    </source>
</evidence>
<comment type="caution">
    <text evidence="3">The sequence shown here is derived from an EMBL/GenBank/DDBJ whole genome shotgun (WGS) entry which is preliminary data.</text>
</comment>
<name>A0A4Q2EGA8_9ACTN</name>
<evidence type="ECO:0008006" key="5">
    <source>
        <dbReference type="Google" id="ProtNLM"/>
    </source>
</evidence>
<feature type="transmembrane region" description="Helical" evidence="2">
    <location>
        <begin position="55"/>
        <end position="73"/>
    </location>
</feature>
<protein>
    <recommendedName>
        <fullName evidence="5">MmpS family membrane protein</fullName>
    </recommendedName>
</protein>
<keyword evidence="2" id="KW-0472">Membrane</keyword>
<feature type="region of interest" description="Disordered" evidence="1">
    <location>
        <begin position="117"/>
        <end position="140"/>
    </location>
</feature>
<dbReference type="RefSeq" id="WP_129458197.1">
    <property type="nucleotide sequence ID" value="NZ_PPCV01000003.1"/>
</dbReference>